<dbReference type="STRING" id="554083.BKD30_07350"/>
<comment type="subcellular location">
    <subcellularLocation>
        <location evidence="1">Cell membrane</location>
        <topology evidence="1">Multi-pass membrane protein</topology>
    </subcellularLocation>
</comment>
<dbReference type="InterPro" id="IPR006153">
    <property type="entry name" value="Cation/H_exchanger_TM"/>
</dbReference>
<evidence type="ECO:0000256" key="3">
    <source>
        <dbReference type="ARBA" id="ARBA00022449"/>
    </source>
</evidence>
<evidence type="ECO:0000256" key="5">
    <source>
        <dbReference type="ARBA" id="ARBA00022989"/>
    </source>
</evidence>
<evidence type="ECO:0000256" key="7">
    <source>
        <dbReference type="ARBA" id="ARBA00023136"/>
    </source>
</evidence>
<dbReference type="RefSeq" id="WP_076703608.1">
    <property type="nucleotide sequence ID" value="NZ_MRDE01000046.1"/>
</dbReference>
<dbReference type="GO" id="GO:1902600">
    <property type="term" value="P:proton transmembrane transport"/>
    <property type="evidence" value="ECO:0007669"/>
    <property type="project" value="InterPro"/>
</dbReference>
<reference evidence="10 11" key="1">
    <citation type="submission" date="2016-12" db="EMBL/GenBank/DDBJ databases">
        <title>Draft genome of Tersicoccus phoenicis 1P05MA.</title>
        <authorList>
            <person name="Nakajima Y."/>
            <person name="Yoshizawa S."/>
            <person name="Nakamura K."/>
            <person name="Ogura Y."/>
            <person name="Hayashi T."/>
            <person name="Kogure K."/>
        </authorList>
    </citation>
    <scope>NUCLEOTIDE SEQUENCE [LARGE SCALE GENOMIC DNA]</scope>
    <source>
        <strain evidence="10 11">1p05MA</strain>
    </source>
</reference>
<keyword evidence="7 8" id="KW-0472">Membrane</keyword>
<evidence type="ECO:0000259" key="9">
    <source>
        <dbReference type="Pfam" id="PF00999"/>
    </source>
</evidence>
<dbReference type="Proteomes" id="UP000187085">
    <property type="component" value="Unassembled WGS sequence"/>
</dbReference>
<evidence type="ECO:0000256" key="8">
    <source>
        <dbReference type="SAM" id="Phobius"/>
    </source>
</evidence>
<evidence type="ECO:0000313" key="11">
    <source>
        <dbReference type="Proteomes" id="UP000187085"/>
    </source>
</evidence>
<feature type="transmembrane region" description="Helical" evidence="8">
    <location>
        <begin position="385"/>
        <end position="411"/>
    </location>
</feature>
<keyword evidence="5 8" id="KW-1133">Transmembrane helix</keyword>
<dbReference type="PANTHER" id="PTHR32507">
    <property type="entry name" value="NA(+)/H(+) ANTIPORTER 1"/>
    <property type="match status" value="1"/>
</dbReference>
<feature type="transmembrane region" description="Helical" evidence="8">
    <location>
        <begin position="323"/>
        <end position="342"/>
    </location>
</feature>
<keyword evidence="3" id="KW-0050">Antiport</keyword>
<keyword evidence="2" id="KW-0813">Transport</keyword>
<evidence type="ECO:0000256" key="4">
    <source>
        <dbReference type="ARBA" id="ARBA00022692"/>
    </source>
</evidence>
<dbReference type="Pfam" id="PF00999">
    <property type="entry name" value="Na_H_Exchanger"/>
    <property type="match status" value="1"/>
</dbReference>
<dbReference type="EMBL" id="MRDE01000046">
    <property type="protein sequence ID" value="OMH24817.1"/>
    <property type="molecule type" value="Genomic_DNA"/>
</dbReference>
<keyword evidence="6" id="KW-0406">Ion transport</keyword>
<dbReference type="GO" id="GO:0015297">
    <property type="term" value="F:antiporter activity"/>
    <property type="evidence" value="ECO:0007669"/>
    <property type="project" value="UniProtKB-KW"/>
</dbReference>
<dbReference type="PANTHER" id="PTHR32507:SF8">
    <property type="entry name" value="CNH1P"/>
    <property type="match status" value="1"/>
</dbReference>
<feature type="transmembrane region" description="Helical" evidence="8">
    <location>
        <begin position="104"/>
        <end position="132"/>
    </location>
</feature>
<organism evidence="10 11">
    <name type="scientific">Tersicoccus phoenicis</name>
    <dbReference type="NCBI Taxonomy" id="554083"/>
    <lineage>
        <taxon>Bacteria</taxon>
        <taxon>Bacillati</taxon>
        <taxon>Actinomycetota</taxon>
        <taxon>Actinomycetes</taxon>
        <taxon>Micrococcales</taxon>
        <taxon>Micrococcaceae</taxon>
        <taxon>Tersicoccus</taxon>
    </lineage>
</organism>
<dbReference type="GO" id="GO:0005886">
    <property type="term" value="C:plasma membrane"/>
    <property type="evidence" value="ECO:0007669"/>
    <property type="project" value="UniProtKB-SubCell"/>
</dbReference>
<evidence type="ECO:0000313" key="10">
    <source>
        <dbReference type="EMBL" id="OMH24817.1"/>
    </source>
</evidence>
<feature type="transmembrane region" description="Helical" evidence="8">
    <location>
        <begin position="63"/>
        <end position="83"/>
    </location>
</feature>
<feature type="transmembrane region" description="Helical" evidence="8">
    <location>
        <begin position="6"/>
        <end position="27"/>
    </location>
</feature>
<comment type="caution">
    <text evidence="10">The sequence shown here is derived from an EMBL/GenBank/DDBJ whole genome shotgun (WGS) entry which is preliminary data.</text>
</comment>
<evidence type="ECO:0000256" key="6">
    <source>
        <dbReference type="ARBA" id="ARBA00023065"/>
    </source>
</evidence>
<protein>
    <submittedName>
        <fullName evidence="10">Cation transporter</fullName>
    </submittedName>
</protein>
<proteinExistence type="predicted"/>
<evidence type="ECO:0000256" key="1">
    <source>
        <dbReference type="ARBA" id="ARBA00004651"/>
    </source>
</evidence>
<name>A0A1R1LBC0_9MICC</name>
<gene>
    <name evidence="10" type="ORF">BKD30_07350</name>
</gene>
<dbReference type="AlphaFoldDB" id="A0A1R1LBC0"/>
<feature type="transmembrane region" description="Helical" evidence="8">
    <location>
        <begin position="297"/>
        <end position="317"/>
    </location>
</feature>
<accession>A0A1R1LBC0</accession>
<feature type="transmembrane region" description="Helical" evidence="8">
    <location>
        <begin position="34"/>
        <end position="51"/>
    </location>
</feature>
<dbReference type="OrthoDB" id="9810860at2"/>
<keyword evidence="11" id="KW-1185">Reference proteome</keyword>
<feature type="transmembrane region" description="Helical" evidence="8">
    <location>
        <begin position="354"/>
        <end position="373"/>
    </location>
</feature>
<feature type="domain" description="Cation/H+ exchanger transmembrane" evidence="9">
    <location>
        <begin position="27"/>
        <end position="408"/>
    </location>
</feature>
<feature type="transmembrane region" description="Helical" evidence="8">
    <location>
        <begin position="204"/>
        <end position="222"/>
    </location>
</feature>
<sequence>MVDTASLMFVAAGVAVSAAAVLPRLLVRAPVSMPMVFLGAGVAAFALIGELPDPNPVTNNGVALQLSEICVIISLMGAGLALDRPVGWRRWGTTWRLLGIAMPVCILVLALAGWLILGLSVAAALLVAAALAPTDPVLASEVQVGEPSENQEDLEREDEVRFSLTAEAGLNDGLSFPFVYLAIALSVVGTAPDAWLPDFLAVDLAWRIAIGCVTGWLVGKLLGRIFFRSSVESVRMAAHSEGFVALAATFLAYGTAQMVEGYGFVAVFVCAVTIRSAERTHGYHGVLHSYIEQLERLLTVVVVVLLGGAVARGLLAGTTWLEILVAAMFLFLIRPLTGWVSLARGRTGPWERLVIAFFGVRGVGSIYYVSYALSEGEFATQAQTLWRIVGLVIVGSILLHGTTAGPVITVVDRARRRKARRNSSSVDPANTPI</sequence>
<evidence type="ECO:0000256" key="2">
    <source>
        <dbReference type="ARBA" id="ARBA00022448"/>
    </source>
</evidence>
<keyword evidence="4 8" id="KW-0812">Transmembrane</keyword>